<dbReference type="SUPFAM" id="SSF56349">
    <property type="entry name" value="DNA breaking-rejoining enzymes"/>
    <property type="match status" value="1"/>
</dbReference>
<name>A0A830HKB1_9CHLO</name>
<dbReference type="GO" id="GO:0006310">
    <property type="term" value="P:DNA recombination"/>
    <property type="evidence" value="ECO:0007669"/>
    <property type="project" value="UniProtKB-KW"/>
</dbReference>
<evidence type="ECO:0000259" key="3">
    <source>
        <dbReference type="PROSITE" id="PS51900"/>
    </source>
</evidence>
<evidence type="ECO:0000256" key="1">
    <source>
        <dbReference type="ARBA" id="ARBA00023125"/>
    </source>
</evidence>
<reference evidence="4" key="1">
    <citation type="submission" date="2020-10" db="EMBL/GenBank/DDBJ databases">
        <title>Unveiling of a novel bifunctional photoreceptor, Dualchrome1, isolated from a cosmopolitan green alga.</title>
        <authorList>
            <person name="Suzuki S."/>
            <person name="Kawachi M."/>
        </authorList>
    </citation>
    <scope>NUCLEOTIDE SEQUENCE</scope>
    <source>
        <strain evidence="4">NIES 2893</strain>
    </source>
</reference>
<dbReference type="PROSITE" id="PS51900">
    <property type="entry name" value="CB"/>
    <property type="match status" value="1"/>
</dbReference>
<dbReference type="GO" id="GO:0003677">
    <property type="term" value="F:DNA binding"/>
    <property type="evidence" value="ECO:0007669"/>
    <property type="project" value="UniProtKB-KW"/>
</dbReference>
<keyword evidence="2" id="KW-0233">DNA recombination</keyword>
<dbReference type="InterPro" id="IPR011010">
    <property type="entry name" value="DNA_brk_join_enz"/>
</dbReference>
<dbReference type="Proteomes" id="UP000660262">
    <property type="component" value="Unassembled WGS sequence"/>
</dbReference>
<dbReference type="InterPro" id="IPR013762">
    <property type="entry name" value="Integrase-like_cat_sf"/>
</dbReference>
<keyword evidence="1" id="KW-0238">DNA-binding</keyword>
<dbReference type="InterPro" id="IPR044068">
    <property type="entry name" value="CB"/>
</dbReference>
<accession>A0A830HKB1</accession>
<dbReference type="InterPro" id="IPR010998">
    <property type="entry name" value="Integrase_recombinase_N"/>
</dbReference>
<sequence length="349" mass="38658">MLIDYGDSPTATLAADLVAASLSTKSVESYGGKFEKFIRFCTSQNLSPLPAAPETCVRYVSFLANEGTVKAETAQPYFSAINTIHKQCGFDPPALGADLDLARKGWEQRQTVADPSALPPNRVPIPPTVMRAVLQLGLDIAKKNKTKSAHCTAAEINTLRDCAALTTSYLFFNRGDTAHGLLWEPEDSTEPDLRIDAARSSLLFLERRFKGKSQLLTKRLLVLDCSDKKECLDLLQAYLDVRQHVRGCKHFWELPSSKRWLASSIDDMLQRVLKLLPHHVPPPGCTWTGHSLRSGAASAGYAVTKDLLVICHYGGWARGSDVMQDDYIDPSWRSTPDARFFFGWLKSAL</sequence>
<gene>
    <name evidence="4" type="ORF">PPROV_000605300</name>
</gene>
<comment type="caution">
    <text evidence="4">The sequence shown here is derived from an EMBL/GenBank/DDBJ whole genome shotgun (WGS) entry which is preliminary data.</text>
</comment>
<dbReference type="AlphaFoldDB" id="A0A830HKB1"/>
<dbReference type="Gene3D" id="1.10.443.10">
    <property type="entry name" value="Intergrase catalytic core"/>
    <property type="match status" value="1"/>
</dbReference>
<evidence type="ECO:0000256" key="2">
    <source>
        <dbReference type="ARBA" id="ARBA00023172"/>
    </source>
</evidence>
<feature type="domain" description="Core-binding (CB)" evidence="3">
    <location>
        <begin position="8"/>
        <end position="89"/>
    </location>
</feature>
<dbReference type="GO" id="GO:0015074">
    <property type="term" value="P:DNA integration"/>
    <property type="evidence" value="ECO:0007669"/>
    <property type="project" value="InterPro"/>
</dbReference>
<dbReference type="OrthoDB" id="556352at2759"/>
<keyword evidence="5" id="KW-1185">Reference proteome</keyword>
<protein>
    <recommendedName>
        <fullName evidence="3">Core-binding (CB) domain-containing protein</fullName>
    </recommendedName>
</protein>
<evidence type="ECO:0000313" key="5">
    <source>
        <dbReference type="Proteomes" id="UP000660262"/>
    </source>
</evidence>
<proteinExistence type="predicted"/>
<organism evidence="4 5">
    <name type="scientific">Pycnococcus provasolii</name>
    <dbReference type="NCBI Taxonomy" id="41880"/>
    <lineage>
        <taxon>Eukaryota</taxon>
        <taxon>Viridiplantae</taxon>
        <taxon>Chlorophyta</taxon>
        <taxon>Pseudoscourfieldiophyceae</taxon>
        <taxon>Pseudoscourfieldiales</taxon>
        <taxon>Pycnococcaceae</taxon>
        <taxon>Pycnococcus</taxon>
    </lineage>
</organism>
<dbReference type="EMBL" id="BNJQ01000016">
    <property type="protein sequence ID" value="GHP07312.1"/>
    <property type="molecule type" value="Genomic_DNA"/>
</dbReference>
<dbReference type="SUPFAM" id="SSF47823">
    <property type="entry name" value="lambda integrase-like, N-terminal domain"/>
    <property type="match status" value="1"/>
</dbReference>
<dbReference type="Gene3D" id="1.10.150.130">
    <property type="match status" value="1"/>
</dbReference>
<evidence type="ECO:0000313" key="4">
    <source>
        <dbReference type="EMBL" id="GHP07312.1"/>
    </source>
</evidence>